<comment type="caution">
    <text evidence="1">The sequence shown here is derived from an EMBL/GenBank/DDBJ whole genome shotgun (WGS) entry which is preliminary data.</text>
</comment>
<dbReference type="Proteomes" id="UP001207468">
    <property type="component" value="Unassembled WGS sequence"/>
</dbReference>
<dbReference type="EMBL" id="JAGFNK010000004">
    <property type="protein sequence ID" value="KAI9512949.1"/>
    <property type="molecule type" value="Genomic_DNA"/>
</dbReference>
<gene>
    <name evidence="1" type="ORF">F5148DRAFT_559766</name>
</gene>
<accession>A0ACC0UPC7</accession>
<evidence type="ECO:0000313" key="2">
    <source>
        <dbReference type="Proteomes" id="UP001207468"/>
    </source>
</evidence>
<proteinExistence type="predicted"/>
<organism evidence="1 2">
    <name type="scientific">Russula earlei</name>
    <dbReference type="NCBI Taxonomy" id="71964"/>
    <lineage>
        <taxon>Eukaryota</taxon>
        <taxon>Fungi</taxon>
        <taxon>Dikarya</taxon>
        <taxon>Basidiomycota</taxon>
        <taxon>Agaricomycotina</taxon>
        <taxon>Agaricomycetes</taxon>
        <taxon>Russulales</taxon>
        <taxon>Russulaceae</taxon>
        <taxon>Russula</taxon>
    </lineage>
</organism>
<protein>
    <submittedName>
        <fullName evidence="1">Caspase domain-containing protein</fullName>
    </submittedName>
</protein>
<sequence length="360" mass="41041">MIEGREINLWALHKAVFLRNGFESVTTNDEWSIIGSVLGFPPLLGVDSDGSQPTRCWPDIARKLQNLYRDVLRDFDQAYISFVISQFRFPPAEFRTPFSRCPRKKRALVIGINSTQHPDPRIRLEYCVEDAYSIANFLRDNLGIAHDDLCVMTDNDPYNYPTKENIMMAMSELVRDAQPHDSLFCYFSGHAVQIEDLLRDEPDGLADCLCTVASPHESPFLIVDDTMHHLMVEALPRNCRLTAIFDSCDSGTLLDLPYLYNSHGIVKEYGHSDRLTSLHQKSRYADVVSLSAPKSHQETLETRRGGALRLAFIDCMNRYENHVTCEQLIRRVCDLTGTRSSQRPLLSSSHEIDTNLRTII</sequence>
<name>A0ACC0UPC7_9AGAM</name>
<evidence type="ECO:0000313" key="1">
    <source>
        <dbReference type="EMBL" id="KAI9512949.1"/>
    </source>
</evidence>
<keyword evidence="2" id="KW-1185">Reference proteome</keyword>
<reference evidence="1" key="1">
    <citation type="submission" date="2021-03" db="EMBL/GenBank/DDBJ databases">
        <title>Evolutionary priming and transition to the ectomycorrhizal habit in an iconic lineage of mushroom-forming fungi: is preadaptation a requirement?</title>
        <authorList>
            <consortium name="DOE Joint Genome Institute"/>
            <person name="Looney B.P."/>
            <person name="Miyauchi S."/>
            <person name="Morin E."/>
            <person name="Drula E."/>
            <person name="Courty P.E."/>
            <person name="Chicoki N."/>
            <person name="Fauchery L."/>
            <person name="Kohler A."/>
            <person name="Kuo A."/>
            <person name="LaButti K."/>
            <person name="Pangilinan J."/>
            <person name="Lipzen A."/>
            <person name="Riley R."/>
            <person name="Andreopoulos W."/>
            <person name="He G."/>
            <person name="Johnson J."/>
            <person name="Barry K.W."/>
            <person name="Grigoriev I.V."/>
            <person name="Nagy L."/>
            <person name="Hibbett D."/>
            <person name="Henrissat B."/>
            <person name="Matheny P.B."/>
            <person name="Labbe J."/>
            <person name="Martin A.F."/>
        </authorList>
    </citation>
    <scope>NUCLEOTIDE SEQUENCE</scope>
    <source>
        <strain evidence="1">BPL698</strain>
    </source>
</reference>